<evidence type="ECO:0000256" key="1">
    <source>
        <dbReference type="ARBA" id="ARBA00022729"/>
    </source>
</evidence>
<name>A0A3E4MW78_9BACT</name>
<protein>
    <submittedName>
        <fullName evidence="5">Glycoside hydrolase family 92</fullName>
    </submittedName>
</protein>
<evidence type="ECO:0000313" key="5">
    <source>
        <dbReference type="EMBL" id="RGK53973.1"/>
    </source>
</evidence>
<dbReference type="EMBL" id="QRHQ01000022">
    <property type="protein sequence ID" value="RHF89066.1"/>
    <property type="molecule type" value="Genomic_DNA"/>
</dbReference>
<dbReference type="Gene3D" id="1.50.10.100">
    <property type="entry name" value="Chondroitin AC/alginate lyase"/>
    <property type="match status" value="1"/>
</dbReference>
<dbReference type="GO" id="GO:0016787">
    <property type="term" value="F:hydrolase activity"/>
    <property type="evidence" value="ECO:0007669"/>
    <property type="project" value="UniProtKB-KW"/>
</dbReference>
<keyword evidence="8" id="KW-1185">Reference proteome</keyword>
<dbReference type="InterPro" id="IPR008397">
    <property type="entry name" value="Alginate_lyase_dom"/>
</dbReference>
<dbReference type="GO" id="GO:0016829">
    <property type="term" value="F:lyase activity"/>
    <property type="evidence" value="ECO:0007669"/>
    <property type="project" value="UniProtKB-KW"/>
</dbReference>
<evidence type="ECO:0000259" key="4">
    <source>
        <dbReference type="Pfam" id="PF05426"/>
    </source>
</evidence>
<feature type="domain" description="Alginate lyase" evidence="4">
    <location>
        <begin position="97"/>
        <end position="302"/>
    </location>
</feature>
<dbReference type="GO" id="GO:0042597">
    <property type="term" value="C:periplasmic space"/>
    <property type="evidence" value="ECO:0007669"/>
    <property type="project" value="InterPro"/>
</dbReference>
<organism evidence="5 8">
    <name type="scientific">Phocaeicola plebeius</name>
    <dbReference type="NCBI Taxonomy" id="310297"/>
    <lineage>
        <taxon>Bacteria</taxon>
        <taxon>Pseudomonadati</taxon>
        <taxon>Bacteroidota</taxon>
        <taxon>Bacteroidia</taxon>
        <taxon>Bacteroidales</taxon>
        <taxon>Bacteroidaceae</taxon>
        <taxon>Phocaeicola</taxon>
    </lineage>
</organism>
<dbReference type="PROSITE" id="PS51257">
    <property type="entry name" value="PROKAR_LIPOPROTEIN"/>
    <property type="match status" value="1"/>
</dbReference>
<feature type="chain" id="PRO_5041870857" evidence="3">
    <location>
        <begin position="25"/>
        <end position="404"/>
    </location>
</feature>
<evidence type="ECO:0000313" key="9">
    <source>
        <dbReference type="Proteomes" id="UP000283485"/>
    </source>
</evidence>
<dbReference type="EMBL" id="QRJS01000003">
    <property type="protein sequence ID" value="RHH50291.1"/>
    <property type="molecule type" value="Genomic_DNA"/>
</dbReference>
<evidence type="ECO:0000256" key="2">
    <source>
        <dbReference type="ARBA" id="ARBA00023239"/>
    </source>
</evidence>
<reference evidence="8 9" key="1">
    <citation type="submission" date="2018-08" db="EMBL/GenBank/DDBJ databases">
        <title>A genome reference for cultivated species of the human gut microbiota.</title>
        <authorList>
            <person name="Zou Y."/>
            <person name="Xue W."/>
            <person name="Luo G."/>
        </authorList>
    </citation>
    <scope>NUCLEOTIDE SEQUENCE [LARGE SCALE GENOMIC DNA]</scope>
    <source>
        <strain evidence="7 10">AM17-44</strain>
        <strain evidence="6 9">AM23-23</strain>
        <strain evidence="5 8">TF10-3AC</strain>
    </source>
</reference>
<dbReference type="InterPro" id="IPR008929">
    <property type="entry name" value="Chondroitin_lyas"/>
</dbReference>
<comment type="caution">
    <text evidence="5">The sequence shown here is derived from an EMBL/GenBank/DDBJ whole genome shotgun (WGS) entry which is preliminary data.</text>
</comment>
<dbReference type="EMBL" id="QSQT01000021">
    <property type="protein sequence ID" value="RGK53973.1"/>
    <property type="molecule type" value="Genomic_DNA"/>
</dbReference>
<evidence type="ECO:0000313" key="6">
    <source>
        <dbReference type="EMBL" id="RHF89066.1"/>
    </source>
</evidence>
<evidence type="ECO:0000313" key="10">
    <source>
        <dbReference type="Proteomes" id="UP000284998"/>
    </source>
</evidence>
<evidence type="ECO:0000313" key="7">
    <source>
        <dbReference type="EMBL" id="RHH50291.1"/>
    </source>
</evidence>
<evidence type="ECO:0000313" key="8">
    <source>
        <dbReference type="Proteomes" id="UP000260862"/>
    </source>
</evidence>
<dbReference type="Proteomes" id="UP000284998">
    <property type="component" value="Unassembled WGS sequence"/>
</dbReference>
<keyword evidence="5" id="KW-0378">Hydrolase</keyword>
<dbReference type="RefSeq" id="WP_117673391.1">
    <property type="nucleotide sequence ID" value="NZ_CABOGR010000021.1"/>
</dbReference>
<dbReference type="AlphaFoldDB" id="A0A3E4MW78"/>
<dbReference type="Proteomes" id="UP000260862">
    <property type="component" value="Unassembled WGS sequence"/>
</dbReference>
<sequence>MKLNRIFFPLVAVGLMAMSCSAEFEHGVNDIDSWPLSGANYEPSLEHPGILHTQKDIDHIRQMVKEKQEPAYSVFQALEKEPLAQSSYTIKGPYEVIARDGNYGYTKRNAEQDFDAVYLNSVMWMITQDENYAKKSLELMLAYAEVLKDIDGNDTALMAGLEGIKIVYALEMLSHTYDKISETDIQKVNDMLRNVFLPVWEEFYNTDPYTNGNWGLHVTKSYMAAAILWDDVDMYKKCVNFYLYGNDNGTISHYIDGDTGQCQESGRDQQHTVLGLGAVSAICELAWKQGNDLYSAYENRALLGYEYTVKYNLGYDVPFETWTDVTGKYCKWDVISKETKDKNGGVDTERGNCWQPVFYMVYNHYVQRKKLSMPYTESLLETYTEDKYDGGHPSYGPLLFNDLK</sequence>
<dbReference type="SUPFAM" id="SSF48230">
    <property type="entry name" value="Chondroitin AC/alginate lyase"/>
    <property type="match status" value="1"/>
</dbReference>
<accession>A0A3E4MW78</accession>
<proteinExistence type="predicted"/>
<dbReference type="Proteomes" id="UP000283485">
    <property type="component" value="Unassembled WGS sequence"/>
</dbReference>
<gene>
    <name evidence="7" type="ORF">DW204_01840</name>
    <name evidence="6" type="ORF">DW653_11210</name>
    <name evidence="5" type="ORF">DXD04_11570</name>
</gene>
<evidence type="ECO:0000256" key="3">
    <source>
        <dbReference type="SAM" id="SignalP"/>
    </source>
</evidence>
<keyword evidence="1 3" id="KW-0732">Signal</keyword>
<keyword evidence="2" id="KW-0456">Lyase</keyword>
<dbReference type="Pfam" id="PF05426">
    <property type="entry name" value="Alginate_lyase"/>
    <property type="match status" value="1"/>
</dbReference>
<feature type="signal peptide" evidence="3">
    <location>
        <begin position="1"/>
        <end position="24"/>
    </location>
</feature>